<sequence length="350" mass="40588">MTGITDWDINDSNIPKVTSYEAFVEWPDGHMKRIYRPTCEEGRRHLSGWAMRNTNNHNSAILKKSCLGVLMCTLRCTAERGEKVNLRPAICDKARRKQQGKPCPNRRCVGRLEIVACRGHSGYPVTHFWRHTESAIFFQSKGVHDHPKPEAKITAAEQKRLKGFSRLGLKRRRLKEEAEEMKKEIIPPPNKIFISQASCDPISRWQPEHTWTPEVSLVDSINTSKVEYPYFQQEYIEPVPETQYTVSYPIVEQPWTTETYAGVDNVFENCYEPMPYQNVYNGECLDYYNLETYPQSQVFNDEPVYDYRCDIMGSDMSTESGGYFWDNSCLNQFPVPFQDAEPFNFLGQLS</sequence>
<dbReference type="Proteomes" id="UP001187531">
    <property type="component" value="Unassembled WGS sequence"/>
</dbReference>
<reference evidence="7" key="1">
    <citation type="submission" date="2023-07" db="EMBL/GenBank/DDBJ databases">
        <title>Chromosome-level genome assembly of Artemia franciscana.</title>
        <authorList>
            <person name="Jo E."/>
        </authorList>
    </citation>
    <scope>NUCLEOTIDE SEQUENCE</scope>
    <source>
        <tissue evidence="7">Whole body</tissue>
    </source>
</reference>
<dbReference type="InterPro" id="IPR003902">
    <property type="entry name" value="Tscrpt_reg_GCM"/>
</dbReference>
<dbReference type="GO" id="GO:0000978">
    <property type="term" value="F:RNA polymerase II cis-regulatory region sequence-specific DNA binding"/>
    <property type="evidence" value="ECO:0007669"/>
    <property type="project" value="TreeGrafter"/>
</dbReference>
<dbReference type="PANTHER" id="PTHR12414">
    <property type="entry name" value="GLIAL CELLS MISSING RELATED/GLIDE"/>
    <property type="match status" value="1"/>
</dbReference>
<dbReference type="EMBL" id="JAVRJZ010000005">
    <property type="protein sequence ID" value="KAK2723042.1"/>
    <property type="molecule type" value="Genomic_DNA"/>
</dbReference>
<keyword evidence="5" id="KW-0539">Nucleus</keyword>
<keyword evidence="1" id="KW-0217">Developmental protein</keyword>
<accession>A0AA88LAB4</accession>
<dbReference type="AlphaFoldDB" id="A0AA88LAB4"/>
<dbReference type="SUPFAM" id="SSF90073">
    <property type="entry name" value="GCM domain"/>
    <property type="match status" value="1"/>
</dbReference>
<dbReference type="InterPro" id="IPR036115">
    <property type="entry name" value="GCM_dom_sf"/>
</dbReference>
<evidence type="ECO:0000313" key="8">
    <source>
        <dbReference type="Proteomes" id="UP001187531"/>
    </source>
</evidence>
<organism evidence="7 8">
    <name type="scientific">Artemia franciscana</name>
    <name type="common">Brine shrimp</name>
    <name type="synonym">Artemia sanfranciscana</name>
    <dbReference type="NCBI Taxonomy" id="6661"/>
    <lineage>
        <taxon>Eukaryota</taxon>
        <taxon>Metazoa</taxon>
        <taxon>Ecdysozoa</taxon>
        <taxon>Arthropoda</taxon>
        <taxon>Crustacea</taxon>
        <taxon>Branchiopoda</taxon>
        <taxon>Anostraca</taxon>
        <taxon>Artemiidae</taxon>
        <taxon>Artemia</taxon>
    </lineage>
</organism>
<dbReference type="GO" id="GO:0001228">
    <property type="term" value="F:DNA-binding transcription activator activity, RNA polymerase II-specific"/>
    <property type="evidence" value="ECO:0007669"/>
    <property type="project" value="InterPro"/>
</dbReference>
<dbReference type="Gene3D" id="2.20.25.670">
    <property type="entry name" value="GCM domain, large subdomain"/>
    <property type="match status" value="1"/>
</dbReference>
<keyword evidence="3" id="KW-0238">DNA-binding</keyword>
<dbReference type="GO" id="GO:0005634">
    <property type="term" value="C:nucleus"/>
    <property type="evidence" value="ECO:0007669"/>
    <property type="project" value="TreeGrafter"/>
</dbReference>
<dbReference type="Pfam" id="PF03615">
    <property type="entry name" value="GCM"/>
    <property type="match status" value="1"/>
</dbReference>
<dbReference type="InterPro" id="IPR039791">
    <property type="entry name" value="GCM"/>
</dbReference>
<evidence type="ECO:0000256" key="4">
    <source>
        <dbReference type="ARBA" id="ARBA00023163"/>
    </source>
</evidence>
<evidence type="ECO:0000256" key="2">
    <source>
        <dbReference type="ARBA" id="ARBA00023015"/>
    </source>
</evidence>
<dbReference type="PANTHER" id="PTHR12414:SF8">
    <property type="entry name" value="TRANSCRIPTION FACTOR GLIAL CELLS MISSING-RELATED"/>
    <property type="match status" value="1"/>
</dbReference>
<proteinExistence type="predicted"/>
<keyword evidence="8" id="KW-1185">Reference proteome</keyword>
<dbReference type="InterPro" id="IPR043021">
    <property type="entry name" value="GCM_small"/>
</dbReference>
<feature type="domain" description="GCM" evidence="6">
    <location>
        <begin position="5"/>
        <end position="162"/>
    </location>
</feature>
<protein>
    <recommendedName>
        <fullName evidence="6">GCM domain-containing protein</fullName>
    </recommendedName>
</protein>
<evidence type="ECO:0000256" key="1">
    <source>
        <dbReference type="ARBA" id="ARBA00022473"/>
    </source>
</evidence>
<name>A0AA88LAB4_ARTSF</name>
<keyword evidence="4" id="KW-0804">Transcription</keyword>
<dbReference type="GO" id="GO:0042063">
    <property type="term" value="P:gliogenesis"/>
    <property type="evidence" value="ECO:0007669"/>
    <property type="project" value="TreeGrafter"/>
</dbReference>
<evidence type="ECO:0000256" key="5">
    <source>
        <dbReference type="ARBA" id="ARBA00023242"/>
    </source>
</evidence>
<dbReference type="PROSITE" id="PS50807">
    <property type="entry name" value="GCM"/>
    <property type="match status" value="1"/>
</dbReference>
<evidence type="ECO:0000259" key="6">
    <source>
        <dbReference type="PROSITE" id="PS50807"/>
    </source>
</evidence>
<dbReference type="Gene3D" id="3.30.70.3530">
    <property type="entry name" value="GCM motif"/>
    <property type="match status" value="1"/>
</dbReference>
<keyword evidence="2" id="KW-0805">Transcription regulation</keyword>
<gene>
    <name evidence="7" type="ORF">QYM36_003287</name>
</gene>
<evidence type="ECO:0000313" key="7">
    <source>
        <dbReference type="EMBL" id="KAK2723042.1"/>
    </source>
</evidence>
<comment type="caution">
    <text evidence="7">The sequence shown here is derived from an EMBL/GenBank/DDBJ whole genome shotgun (WGS) entry which is preliminary data.</text>
</comment>
<dbReference type="InterPro" id="IPR043020">
    <property type="entry name" value="GCM_large"/>
</dbReference>
<evidence type="ECO:0000256" key="3">
    <source>
        <dbReference type="ARBA" id="ARBA00023125"/>
    </source>
</evidence>